<organism evidence="2 3">
    <name type="scientific">Oligella urethralis DNF00040</name>
    <dbReference type="NCBI Taxonomy" id="1401065"/>
    <lineage>
        <taxon>Bacteria</taxon>
        <taxon>Pseudomonadati</taxon>
        <taxon>Pseudomonadota</taxon>
        <taxon>Betaproteobacteria</taxon>
        <taxon>Burkholderiales</taxon>
        <taxon>Alcaligenaceae</taxon>
        <taxon>Oligella</taxon>
    </lineage>
</organism>
<gene>
    <name evidence="2" type="ORF">HMPREF2130_08270</name>
</gene>
<dbReference type="Proteomes" id="UP000029629">
    <property type="component" value="Unassembled WGS sequence"/>
</dbReference>
<proteinExistence type="predicted"/>
<comment type="caution">
    <text evidence="2">The sequence shown here is derived from an EMBL/GenBank/DDBJ whole genome shotgun (WGS) entry which is preliminary data.</text>
</comment>
<reference evidence="2 3" key="1">
    <citation type="submission" date="2014-07" db="EMBL/GenBank/DDBJ databases">
        <authorList>
            <person name="McCorrison J."/>
            <person name="Sanka R."/>
            <person name="Torralba M."/>
            <person name="Gillis M."/>
            <person name="Haft D.H."/>
            <person name="Methe B."/>
            <person name="Sutton G."/>
            <person name="Nelson K.E."/>
        </authorList>
    </citation>
    <scope>NUCLEOTIDE SEQUENCE [LARGE SCALE GENOMIC DNA]</scope>
    <source>
        <strain evidence="2 3">DNF00040</strain>
    </source>
</reference>
<feature type="chain" id="PRO_5001923245" evidence="1">
    <location>
        <begin position="29"/>
        <end position="315"/>
    </location>
</feature>
<feature type="signal peptide" evidence="1">
    <location>
        <begin position="1"/>
        <end position="28"/>
    </location>
</feature>
<keyword evidence="1" id="KW-0732">Signal</keyword>
<dbReference type="EMBL" id="JRNI01000035">
    <property type="protein sequence ID" value="KGF29855.1"/>
    <property type="molecule type" value="Genomic_DNA"/>
</dbReference>
<evidence type="ECO:0000256" key="1">
    <source>
        <dbReference type="SAM" id="SignalP"/>
    </source>
</evidence>
<sequence>MFKSIVFAGAKAVFFGLAALTISTTASASAKVEQELRDYLSSMGIQDSFSWQRIQGESLADATIYGVVFSRGKGAQKKTYLIKEMDFDDYQVSANRVAVDVTYKGVTDEDGVHLLLSQKLNATKGLQRYGYQQLDDIQLRLSYDMEKTNGSLTGNLALKQKAVLDSQFDFKTEGIGPLLEQLLALDVATIDPELILLSTMTTKLHYLRLDLKDDGLNQRMLAHDSSHRGEVEKHYQACVGALDEFAIQQLSTACQALRDYFLAQKNQLHISMTPAKPFVIAEYLPMYMLMSRAGPKAVSGLIKKVVSDLNLRISN</sequence>
<evidence type="ECO:0000313" key="2">
    <source>
        <dbReference type="EMBL" id="KGF29855.1"/>
    </source>
</evidence>
<protein>
    <submittedName>
        <fullName evidence="2">Uncharacterized protein</fullName>
    </submittedName>
</protein>
<keyword evidence="3" id="KW-1185">Reference proteome</keyword>
<dbReference type="OrthoDB" id="9959013at2"/>
<accession>A0A095Z570</accession>
<dbReference type="RefSeq" id="WP_036559920.1">
    <property type="nucleotide sequence ID" value="NZ_JRNI01000035.1"/>
</dbReference>
<name>A0A095Z570_9BURK</name>
<evidence type="ECO:0000313" key="3">
    <source>
        <dbReference type="Proteomes" id="UP000029629"/>
    </source>
</evidence>
<dbReference type="AlphaFoldDB" id="A0A095Z570"/>